<proteinExistence type="predicted"/>
<dbReference type="Proteomes" id="UP000410492">
    <property type="component" value="Unassembled WGS sequence"/>
</dbReference>
<organism evidence="7 8">
    <name type="scientific">Callosobruchus maculatus</name>
    <name type="common">Southern cowpea weevil</name>
    <name type="synonym">Pulse bruchid</name>
    <dbReference type="NCBI Taxonomy" id="64391"/>
    <lineage>
        <taxon>Eukaryota</taxon>
        <taxon>Metazoa</taxon>
        <taxon>Ecdysozoa</taxon>
        <taxon>Arthropoda</taxon>
        <taxon>Hexapoda</taxon>
        <taxon>Insecta</taxon>
        <taxon>Pterygota</taxon>
        <taxon>Neoptera</taxon>
        <taxon>Endopterygota</taxon>
        <taxon>Coleoptera</taxon>
        <taxon>Polyphaga</taxon>
        <taxon>Cucujiformia</taxon>
        <taxon>Chrysomeloidea</taxon>
        <taxon>Chrysomelidae</taxon>
        <taxon>Bruchinae</taxon>
        <taxon>Bruchini</taxon>
        <taxon>Callosobruchus</taxon>
    </lineage>
</organism>
<protein>
    <submittedName>
        <fullName evidence="7">Uncharacterized protein</fullName>
    </submittedName>
</protein>
<keyword evidence="4 6" id="KW-1133">Transmembrane helix</keyword>
<comment type="subcellular location">
    <subcellularLocation>
        <location evidence="1">Cell membrane</location>
        <topology evidence="1">Multi-pass membrane protein</topology>
    </subcellularLocation>
</comment>
<feature type="non-terminal residue" evidence="7">
    <location>
        <position position="166"/>
    </location>
</feature>
<keyword evidence="3 6" id="KW-0812">Transmembrane</keyword>
<evidence type="ECO:0000256" key="3">
    <source>
        <dbReference type="ARBA" id="ARBA00022692"/>
    </source>
</evidence>
<dbReference type="GO" id="GO:0005886">
    <property type="term" value="C:plasma membrane"/>
    <property type="evidence" value="ECO:0007669"/>
    <property type="project" value="UniProtKB-SubCell"/>
</dbReference>
<keyword evidence="2" id="KW-1003">Cell membrane</keyword>
<dbReference type="AlphaFoldDB" id="A0A653DMM5"/>
<dbReference type="OrthoDB" id="6742051at2759"/>
<evidence type="ECO:0000313" key="8">
    <source>
        <dbReference type="Proteomes" id="UP000410492"/>
    </source>
</evidence>
<dbReference type="InterPro" id="IPR013604">
    <property type="entry name" value="7TM_chemorcpt"/>
</dbReference>
<feature type="transmembrane region" description="Helical" evidence="6">
    <location>
        <begin position="40"/>
        <end position="58"/>
    </location>
</feature>
<evidence type="ECO:0000313" key="7">
    <source>
        <dbReference type="EMBL" id="VEN61274.1"/>
    </source>
</evidence>
<reference evidence="7 8" key="1">
    <citation type="submission" date="2019-01" db="EMBL/GenBank/DDBJ databases">
        <authorList>
            <person name="Sayadi A."/>
        </authorList>
    </citation>
    <scope>NUCLEOTIDE SEQUENCE [LARGE SCALE GENOMIC DNA]</scope>
</reference>
<evidence type="ECO:0000256" key="6">
    <source>
        <dbReference type="SAM" id="Phobius"/>
    </source>
</evidence>
<evidence type="ECO:0000256" key="4">
    <source>
        <dbReference type="ARBA" id="ARBA00022989"/>
    </source>
</evidence>
<dbReference type="Pfam" id="PF08395">
    <property type="entry name" value="7tm_7"/>
    <property type="match status" value="1"/>
</dbReference>
<keyword evidence="5 6" id="KW-0472">Membrane</keyword>
<feature type="non-terminal residue" evidence="7">
    <location>
        <position position="1"/>
    </location>
</feature>
<evidence type="ECO:0000256" key="2">
    <source>
        <dbReference type="ARBA" id="ARBA00022475"/>
    </source>
</evidence>
<dbReference type="GO" id="GO:0050909">
    <property type="term" value="P:sensory perception of taste"/>
    <property type="evidence" value="ECO:0007669"/>
    <property type="project" value="InterPro"/>
</dbReference>
<sequence>NKLLTEDVNRIIHDKFPLVETYYNLCNLVESVNDIYGTQLASLLLSFIILLIVLVNDYVNGYFGANIGDFLYSTMIILSIVVRIELFTRFGERSSKEIKNTLDACRKAYFKLSGDKTARAGTAREKLSVILDSMVSRNIQFNVVGSIPLDNTFKYNLFVTFLTNLV</sequence>
<evidence type="ECO:0000256" key="5">
    <source>
        <dbReference type="ARBA" id="ARBA00023136"/>
    </source>
</evidence>
<dbReference type="EMBL" id="CAACVG010013110">
    <property type="protein sequence ID" value="VEN61274.1"/>
    <property type="molecule type" value="Genomic_DNA"/>
</dbReference>
<accession>A0A653DMM5</accession>
<feature type="transmembrane region" description="Helical" evidence="6">
    <location>
        <begin position="70"/>
        <end position="88"/>
    </location>
</feature>
<evidence type="ECO:0000256" key="1">
    <source>
        <dbReference type="ARBA" id="ARBA00004651"/>
    </source>
</evidence>
<keyword evidence="8" id="KW-1185">Reference proteome</keyword>
<gene>
    <name evidence="7" type="ORF">CALMAC_LOCUS18730</name>
</gene>
<name>A0A653DMM5_CALMS</name>